<gene>
    <name evidence="1" type="ORF">SCABRO_03149</name>
</gene>
<evidence type="ECO:0000313" key="2">
    <source>
        <dbReference type="Proteomes" id="UP000030652"/>
    </source>
</evidence>
<accession>A0A0B0EK49</accession>
<dbReference type="CDD" id="cd22231">
    <property type="entry name" value="RHH_NikR_HicB-like"/>
    <property type="match status" value="1"/>
</dbReference>
<evidence type="ECO:0000313" key="1">
    <source>
        <dbReference type="EMBL" id="KHE91090.1"/>
    </source>
</evidence>
<protein>
    <submittedName>
        <fullName evidence="1">Uncharacterized protein</fullName>
    </submittedName>
</protein>
<dbReference type="InterPro" id="IPR013321">
    <property type="entry name" value="Arc_rbn_hlx_hlx"/>
</dbReference>
<dbReference type="PATRIC" id="fig|237368.3.peg.3408"/>
<dbReference type="InterPro" id="IPR010985">
    <property type="entry name" value="Ribbon_hlx_hlx"/>
</dbReference>
<dbReference type="EMBL" id="JRYO01000216">
    <property type="protein sequence ID" value="KHE91090.1"/>
    <property type="molecule type" value="Genomic_DNA"/>
</dbReference>
<sequence length="90" mass="10272">MSRNKVAITVNQNTLDRVDQLVSQHVFPSRSRAFEEALEEKLKRLDKSRLARECAKLDPAFEKSLAEEDLSGEIEELEEIIEGLNEIIST</sequence>
<dbReference type="AlphaFoldDB" id="A0A0B0EK49"/>
<comment type="caution">
    <text evidence="1">The sequence shown here is derived from an EMBL/GenBank/DDBJ whole genome shotgun (WGS) entry which is preliminary data.</text>
</comment>
<name>A0A0B0EK49_9BACT</name>
<dbReference type="GO" id="GO:0006355">
    <property type="term" value="P:regulation of DNA-templated transcription"/>
    <property type="evidence" value="ECO:0007669"/>
    <property type="project" value="InterPro"/>
</dbReference>
<proteinExistence type="predicted"/>
<dbReference type="Gene3D" id="1.10.1220.10">
    <property type="entry name" value="Met repressor-like"/>
    <property type="match status" value="1"/>
</dbReference>
<dbReference type="SUPFAM" id="SSF47598">
    <property type="entry name" value="Ribbon-helix-helix"/>
    <property type="match status" value="1"/>
</dbReference>
<reference evidence="1 2" key="1">
    <citation type="submission" date="2014-10" db="EMBL/GenBank/DDBJ databases">
        <title>Draft genome of anammox bacterium scalindua brodae, obtained using differential coverage binning of sequence data from two enrichment reactors.</title>
        <authorList>
            <person name="Speth D.R."/>
            <person name="Russ L."/>
            <person name="Kartal B."/>
            <person name="Op den Camp H.J."/>
            <person name="Dutilh B.E."/>
            <person name="Jetten M.S."/>
        </authorList>
    </citation>
    <scope>NUCLEOTIDE SEQUENCE [LARGE SCALE GENOMIC DNA]</scope>
    <source>
        <strain evidence="1">RU1</strain>
    </source>
</reference>
<dbReference type="Proteomes" id="UP000030652">
    <property type="component" value="Unassembled WGS sequence"/>
</dbReference>
<organism evidence="1 2">
    <name type="scientific">Candidatus Scalindua brodae</name>
    <dbReference type="NCBI Taxonomy" id="237368"/>
    <lineage>
        <taxon>Bacteria</taxon>
        <taxon>Pseudomonadati</taxon>
        <taxon>Planctomycetota</taxon>
        <taxon>Candidatus Brocadiia</taxon>
        <taxon>Candidatus Brocadiales</taxon>
        <taxon>Candidatus Scalinduaceae</taxon>
        <taxon>Candidatus Scalindua</taxon>
    </lineage>
</organism>
<dbReference type="eggNOG" id="COG0864">
    <property type="taxonomic scope" value="Bacteria"/>
</dbReference>